<feature type="transmembrane region" description="Helical" evidence="1">
    <location>
        <begin position="227"/>
        <end position="249"/>
    </location>
</feature>
<dbReference type="EMBL" id="WMBQ01000002">
    <property type="protein sequence ID" value="MTD95622.1"/>
    <property type="molecule type" value="Genomic_DNA"/>
</dbReference>
<name>A0A6I3KPB5_9HYPH</name>
<dbReference type="Proteomes" id="UP000440694">
    <property type="component" value="Unassembled WGS sequence"/>
</dbReference>
<organism evidence="2 3">
    <name type="scientific">Hyphomicrobium album</name>
    <dbReference type="NCBI Taxonomy" id="2665159"/>
    <lineage>
        <taxon>Bacteria</taxon>
        <taxon>Pseudomonadati</taxon>
        <taxon>Pseudomonadota</taxon>
        <taxon>Alphaproteobacteria</taxon>
        <taxon>Hyphomicrobiales</taxon>
        <taxon>Hyphomicrobiaceae</taxon>
        <taxon>Hyphomicrobium</taxon>
    </lineage>
</organism>
<proteinExistence type="predicted"/>
<evidence type="ECO:0000256" key="1">
    <source>
        <dbReference type="SAM" id="Phobius"/>
    </source>
</evidence>
<reference evidence="2 3" key="1">
    <citation type="submission" date="2019-11" db="EMBL/GenBank/DDBJ databases">
        <title>Identification of a novel strain.</title>
        <authorList>
            <person name="Xu Q."/>
            <person name="Wang G."/>
        </authorList>
    </citation>
    <scope>NUCLEOTIDE SEQUENCE [LARGE SCALE GENOMIC DNA]</scope>
    <source>
        <strain evidence="3">xq</strain>
    </source>
</reference>
<sequence length="281" mass="30614">MGDAALAAPIKKPERTLYAAGGGRKFAFAFVFLILLPFFISLPPMLFWRLSQGVWTGTFGLLVLAAGFTVIMFLLFIEVMHSLMTRIELGENSVKMTLPAGRGPTPVVRYRSHDIPYDQIKAVETRREIYGGSMAPVLLQGARLVLKDDSAVKLGYVSEANSDPCFPYPEIAQKIAERAGLQVEHKGNVRRSLQKKYFGLKKEFLAEAAGEVPEAEIEALNKSHRKWVMRIIGLLVGLMVLGIALDIAYPPSSGLPPALTSITKSIMGSATAPAASPAKKK</sequence>
<dbReference type="AlphaFoldDB" id="A0A6I3KPB5"/>
<comment type="caution">
    <text evidence="2">The sequence shown here is derived from an EMBL/GenBank/DDBJ whole genome shotgun (WGS) entry which is preliminary data.</text>
</comment>
<gene>
    <name evidence="2" type="ORF">GIW81_14885</name>
</gene>
<keyword evidence="1" id="KW-0472">Membrane</keyword>
<accession>A0A6I3KPB5</accession>
<protein>
    <submittedName>
        <fullName evidence="2">Uncharacterized protein</fullName>
    </submittedName>
</protein>
<evidence type="ECO:0000313" key="3">
    <source>
        <dbReference type="Proteomes" id="UP000440694"/>
    </source>
</evidence>
<keyword evidence="1" id="KW-0812">Transmembrane</keyword>
<feature type="transmembrane region" description="Helical" evidence="1">
    <location>
        <begin position="54"/>
        <end position="77"/>
    </location>
</feature>
<evidence type="ECO:0000313" key="2">
    <source>
        <dbReference type="EMBL" id="MTD95622.1"/>
    </source>
</evidence>
<feature type="transmembrane region" description="Helical" evidence="1">
    <location>
        <begin position="26"/>
        <end position="48"/>
    </location>
</feature>
<keyword evidence="3" id="KW-1185">Reference proteome</keyword>
<keyword evidence="1" id="KW-1133">Transmembrane helix</keyword>
<dbReference type="RefSeq" id="WP_154740150.1">
    <property type="nucleotide sequence ID" value="NZ_WMBQ01000002.1"/>
</dbReference>